<dbReference type="SUPFAM" id="SSF52058">
    <property type="entry name" value="L domain-like"/>
    <property type="match status" value="1"/>
</dbReference>
<proteinExistence type="predicted"/>
<reference evidence="6" key="2">
    <citation type="journal article" date="2021" name="Sci. Data">
        <title>Chromosome-scale genome sequencing, assembly and annotation of six genomes from subfamily Leishmaniinae.</title>
        <authorList>
            <person name="Almutairi H."/>
            <person name="Urbaniak M.D."/>
            <person name="Bates M.D."/>
            <person name="Jariyapan N."/>
            <person name="Kwakye-Nuako G."/>
            <person name="Thomaz Soccol V."/>
            <person name="Al-Salem W.S."/>
            <person name="Dillon R.J."/>
            <person name="Bates P.A."/>
            <person name="Gatherer D."/>
        </authorList>
    </citation>
    <scope>NUCLEOTIDE SEQUENCE [LARGE SCALE GENOMIC DNA]</scope>
</reference>
<sequence length="278" mass="29419">MFEAARMAFVACICLLAGGVTHAALTAAQNASTVAFLRSFTVSIPGLASVWTGDEWCTWPYVSCNSDTSIAVVIDNAGFTGSLPELNANSSGATVALTEIAVTNMNITGGFKDTWGSLRTLRVLDFTNTELFGTIPMSWNAMRSLHSVILENSSACGSLPSWTLRSLKNIDVSNNFLRGPLPGTWGSVAGMQRVRLVGNSFCGCKPPSWVSRVLTNALFQAMGSAPFKIDCKAPTNCASEGARCSRAAPQYRDTAAIPSCVVVAVWTLVLGLMSIVST</sequence>
<dbReference type="InterPro" id="IPR051848">
    <property type="entry name" value="PGIP"/>
</dbReference>
<dbReference type="PANTHER" id="PTHR48059:SF30">
    <property type="entry name" value="OS06G0587000 PROTEIN"/>
    <property type="match status" value="1"/>
</dbReference>
<keyword evidence="3" id="KW-0732">Signal</keyword>
<feature type="signal peptide" evidence="3">
    <location>
        <begin position="1"/>
        <end position="23"/>
    </location>
</feature>
<protein>
    <recommendedName>
        <fullName evidence="7">Surface antigen-like protein</fullName>
    </recommendedName>
</protein>
<reference evidence="5" key="3">
    <citation type="submission" date="2021-02" db="EMBL/GenBank/DDBJ databases">
        <title>Leishmania (Mundinia) orientalis Genome sequencing and assembly.</title>
        <authorList>
            <person name="Almutairi H."/>
            <person name="Gatherer D."/>
        </authorList>
    </citation>
    <scope>NUCLEOTIDE SEQUENCE</scope>
    <source>
        <strain evidence="5">LSCM4</strain>
    </source>
</reference>
<gene>
    <name evidence="4" type="ORF">LSCM4_06746</name>
    <name evidence="5" type="ORF">LSCM4_06747</name>
</gene>
<dbReference type="RefSeq" id="XP_067065371.1">
    <property type="nucleotide sequence ID" value="XM_067208660.1"/>
</dbReference>
<dbReference type="Pfam" id="PF00560">
    <property type="entry name" value="LRR_1"/>
    <property type="match status" value="1"/>
</dbReference>
<feature type="transmembrane region" description="Helical" evidence="2">
    <location>
        <begin position="255"/>
        <end position="276"/>
    </location>
</feature>
<evidence type="ECO:0000313" key="4">
    <source>
        <dbReference type="EMBL" id="KAG5486040.1"/>
    </source>
</evidence>
<dbReference type="GeneID" id="92362594"/>
<keyword evidence="2" id="KW-0472">Membrane</keyword>
<evidence type="ECO:0000256" key="3">
    <source>
        <dbReference type="SAM" id="SignalP"/>
    </source>
</evidence>
<dbReference type="PANTHER" id="PTHR48059">
    <property type="entry name" value="POLYGALACTURONASE INHIBITOR 1"/>
    <property type="match status" value="1"/>
</dbReference>
<keyword evidence="2" id="KW-1133">Transmembrane helix</keyword>
<dbReference type="Gene3D" id="3.80.10.10">
    <property type="entry name" value="Ribonuclease Inhibitor"/>
    <property type="match status" value="1"/>
</dbReference>
<evidence type="ECO:0000256" key="1">
    <source>
        <dbReference type="ARBA" id="ARBA00004196"/>
    </source>
</evidence>
<evidence type="ECO:0000313" key="6">
    <source>
        <dbReference type="Proteomes" id="UP000674143"/>
    </source>
</evidence>
<evidence type="ECO:0008006" key="7">
    <source>
        <dbReference type="Google" id="ProtNLM"/>
    </source>
</evidence>
<name>A0A836HXC0_9TRYP</name>
<comment type="subcellular location">
    <subcellularLocation>
        <location evidence="1">Cell envelope</location>
    </subcellularLocation>
</comment>
<dbReference type="AlphaFoldDB" id="A0A836HXC0"/>
<dbReference type="SMR" id="A0A836HXC0"/>
<feature type="chain" id="PRO_5044663494" description="Surface antigen-like protein" evidence="3">
    <location>
        <begin position="24"/>
        <end position="278"/>
    </location>
</feature>
<evidence type="ECO:0000313" key="5">
    <source>
        <dbReference type="EMBL" id="KAG5486041.1"/>
    </source>
</evidence>
<comment type="caution">
    <text evidence="5">The sequence shown here is derived from an EMBL/GenBank/DDBJ whole genome shotgun (WGS) entry which is preliminary data.</text>
</comment>
<organism evidence="5 6">
    <name type="scientific">Leishmania orientalis</name>
    <dbReference type="NCBI Taxonomy" id="2249476"/>
    <lineage>
        <taxon>Eukaryota</taxon>
        <taxon>Discoba</taxon>
        <taxon>Euglenozoa</taxon>
        <taxon>Kinetoplastea</taxon>
        <taxon>Metakinetoplastina</taxon>
        <taxon>Trypanosomatida</taxon>
        <taxon>Trypanosomatidae</taxon>
        <taxon>Leishmaniinae</taxon>
        <taxon>Leishmania</taxon>
    </lineage>
</organism>
<dbReference type="KEGG" id="loi:92362594"/>
<dbReference type="Proteomes" id="UP000674143">
    <property type="component" value="Unassembled WGS sequence"/>
</dbReference>
<reference evidence="6" key="1">
    <citation type="journal article" date="2021" name="Microbiol. Resour. Announc.">
        <title>LGAAP: Leishmaniinae Genome Assembly and Annotation Pipeline.</title>
        <authorList>
            <person name="Almutairi H."/>
            <person name="Urbaniak M.D."/>
            <person name="Bates M.D."/>
            <person name="Jariyapan N."/>
            <person name="Kwakye-Nuako G."/>
            <person name="Thomaz-Soccol V."/>
            <person name="Al-Salem W.S."/>
            <person name="Dillon R.J."/>
            <person name="Bates P.A."/>
            <person name="Gatherer D."/>
        </authorList>
    </citation>
    <scope>NUCLEOTIDE SEQUENCE [LARGE SCALE GENOMIC DNA]</scope>
</reference>
<evidence type="ECO:0000256" key="2">
    <source>
        <dbReference type="SAM" id="Phobius"/>
    </source>
</evidence>
<dbReference type="InterPro" id="IPR001611">
    <property type="entry name" value="Leu-rich_rpt"/>
</dbReference>
<accession>A0A836HXC0</accession>
<keyword evidence="6" id="KW-1185">Reference proteome</keyword>
<dbReference type="EMBL" id="JAFHLR010000009">
    <property type="protein sequence ID" value="KAG5486041.1"/>
    <property type="molecule type" value="Genomic_DNA"/>
</dbReference>
<keyword evidence="2" id="KW-0812">Transmembrane</keyword>
<dbReference type="EMBL" id="JAFHLR010000009">
    <property type="protein sequence ID" value="KAG5486040.1"/>
    <property type="molecule type" value="Genomic_DNA"/>
</dbReference>
<dbReference type="InterPro" id="IPR032675">
    <property type="entry name" value="LRR_dom_sf"/>
</dbReference>